<feature type="coiled-coil region" evidence="4">
    <location>
        <begin position="152"/>
        <end position="179"/>
    </location>
</feature>
<dbReference type="RefSeq" id="WP_210682114.1">
    <property type="nucleotide sequence ID" value="NZ_JAGMWN010000004.1"/>
</dbReference>
<reference evidence="9" key="1">
    <citation type="submission" date="2021-04" db="EMBL/GenBank/DDBJ databases">
        <authorList>
            <person name="Zhang D.-C."/>
        </authorList>
    </citation>
    <scope>NUCLEOTIDE SEQUENCE</scope>
    <source>
        <strain evidence="9">CGMCC 1.15697</strain>
    </source>
</reference>
<dbReference type="GO" id="GO:0015562">
    <property type="term" value="F:efflux transmembrane transporter activity"/>
    <property type="evidence" value="ECO:0007669"/>
    <property type="project" value="TreeGrafter"/>
</dbReference>
<dbReference type="InterPro" id="IPR058627">
    <property type="entry name" value="MdtA-like_C"/>
</dbReference>
<dbReference type="InterPro" id="IPR058625">
    <property type="entry name" value="MdtA-like_BSH"/>
</dbReference>
<evidence type="ECO:0000256" key="5">
    <source>
        <dbReference type="SAM" id="MobiDB-lite"/>
    </source>
</evidence>
<dbReference type="PANTHER" id="PTHR30469">
    <property type="entry name" value="MULTIDRUG RESISTANCE PROTEIN MDTA"/>
    <property type="match status" value="1"/>
</dbReference>
<evidence type="ECO:0000256" key="3">
    <source>
        <dbReference type="ARBA" id="ARBA00022448"/>
    </source>
</evidence>
<dbReference type="Proteomes" id="UP000672602">
    <property type="component" value="Unassembled WGS sequence"/>
</dbReference>
<dbReference type="Pfam" id="PF25954">
    <property type="entry name" value="Beta-barrel_RND_2"/>
    <property type="match status" value="1"/>
</dbReference>
<evidence type="ECO:0000313" key="9">
    <source>
        <dbReference type="EMBL" id="MBP5857535.1"/>
    </source>
</evidence>
<organism evidence="9 10">
    <name type="scientific">Marivibrio halodurans</name>
    <dbReference type="NCBI Taxonomy" id="2039722"/>
    <lineage>
        <taxon>Bacteria</taxon>
        <taxon>Pseudomonadati</taxon>
        <taxon>Pseudomonadota</taxon>
        <taxon>Alphaproteobacteria</taxon>
        <taxon>Rhodospirillales</taxon>
        <taxon>Rhodospirillaceae</taxon>
        <taxon>Marivibrio</taxon>
    </lineage>
</organism>
<dbReference type="InterPro" id="IPR058792">
    <property type="entry name" value="Beta-barrel_RND_2"/>
</dbReference>
<dbReference type="Gene3D" id="2.40.50.100">
    <property type="match status" value="1"/>
</dbReference>
<evidence type="ECO:0000259" key="8">
    <source>
        <dbReference type="Pfam" id="PF25967"/>
    </source>
</evidence>
<feature type="domain" description="Multidrug resistance protein MdtA-like C-terminal permuted SH3" evidence="8">
    <location>
        <begin position="295"/>
        <end position="352"/>
    </location>
</feature>
<comment type="caution">
    <text evidence="9">The sequence shown here is derived from an EMBL/GenBank/DDBJ whole genome shotgun (WGS) entry which is preliminary data.</text>
</comment>
<keyword evidence="3" id="KW-0813">Transport</keyword>
<evidence type="ECO:0000259" key="7">
    <source>
        <dbReference type="Pfam" id="PF25954"/>
    </source>
</evidence>
<name>A0A8J7V2P0_9PROT</name>
<dbReference type="Gene3D" id="2.40.420.20">
    <property type="match status" value="1"/>
</dbReference>
<comment type="similarity">
    <text evidence="2">Belongs to the membrane fusion protein (MFP) (TC 8.A.1) family.</text>
</comment>
<feature type="domain" description="CusB-like beta-barrel" evidence="7">
    <location>
        <begin position="214"/>
        <end position="286"/>
    </location>
</feature>
<feature type="domain" description="Multidrug resistance protein MdtA-like barrel-sandwich hybrid" evidence="6">
    <location>
        <begin position="81"/>
        <end position="201"/>
    </location>
</feature>
<dbReference type="EMBL" id="JAGMWN010000004">
    <property type="protein sequence ID" value="MBP5857535.1"/>
    <property type="molecule type" value="Genomic_DNA"/>
</dbReference>
<dbReference type="Gene3D" id="1.10.287.470">
    <property type="entry name" value="Helix hairpin bin"/>
    <property type="match status" value="1"/>
</dbReference>
<dbReference type="FunFam" id="2.40.30.170:FF:000010">
    <property type="entry name" value="Efflux RND transporter periplasmic adaptor subunit"/>
    <property type="match status" value="1"/>
</dbReference>
<evidence type="ECO:0000256" key="4">
    <source>
        <dbReference type="SAM" id="Coils"/>
    </source>
</evidence>
<accession>A0A8J7V2P0</accession>
<dbReference type="NCBIfam" id="TIGR01730">
    <property type="entry name" value="RND_mfp"/>
    <property type="match status" value="1"/>
</dbReference>
<comment type="subcellular location">
    <subcellularLocation>
        <location evidence="1">Cell envelope</location>
    </subcellularLocation>
</comment>
<keyword evidence="4" id="KW-0175">Coiled coil</keyword>
<dbReference type="Pfam" id="PF25967">
    <property type="entry name" value="RND-MFP_C"/>
    <property type="match status" value="1"/>
</dbReference>
<protein>
    <submittedName>
        <fullName evidence="9">Efflux RND transporter periplasmic adaptor subunit</fullName>
    </submittedName>
</protein>
<dbReference type="Pfam" id="PF25917">
    <property type="entry name" value="BSH_RND"/>
    <property type="match status" value="1"/>
</dbReference>
<dbReference type="Gene3D" id="2.40.30.170">
    <property type="match status" value="1"/>
</dbReference>
<dbReference type="GO" id="GO:1990281">
    <property type="term" value="C:efflux pump complex"/>
    <property type="evidence" value="ECO:0007669"/>
    <property type="project" value="TreeGrafter"/>
</dbReference>
<evidence type="ECO:0000256" key="2">
    <source>
        <dbReference type="ARBA" id="ARBA00009477"/>
    </source>
</evidence>
<dbReference type="SUPFAM" id="SSF111369">
    <property type="entry name" value="HlyD-like secretion proteins"/>
    <property type="match status" value="1"/>
</dbReference>
<gene>
    <name evidence="9" type="ORF">KAJ83_10985</name>
</gene>
<dbReference type="PANTHER" id="PTHR30469:SF11">
    <property type="entry name" value="BLL4320 PROTEIN"/>
    <property type="match status" value="1"/>
</dbReference>
<proteinExistence type="inferred from homology"/>
<keyword evidence="10" id="KW-1185">Reference proteome</keyword>
<sequence>MSIVRQLLVIGVLALLGYGLWNIDDPALRQMIGVEPPAGNGGSATPITPEAEGVPVVVAPVVRVRADTVIEAVGSGRAQQSVTLYPQVGGEVSEVLFEAGDHVEAGAPLMRLDDRREQLALDLALVAVRDARQTLERFKRAVRTGAVSESEVDTAQTTLDRAELERDQAEVALEDRTLRAPFDGVIGIAQVEPGDRVTTDTEIASFDDRSSLLVDFEVPEGFLTRLSLGQPVRARTWSLADQVLAGKISAIDARVDSVSRTVRVRARLPNDEDILRPGMAFAVSIDMAGEERAAVPEVAVLWGRDGAYIWRVDAEGRAEKLFITVKSRRRGRVLIEGGLRAGDEVVFEGVQRMREGVKLSITDRREPAPLDGTAGAGSGPS</sequence>
<evidence type="ECO:0000256" key="1">
    <source>
        <dbReference type="ARBA" id="ARBA00004196"/>
    </source>
</evidence>
<evidence type="ECO:0000259" key="6">
    <source>
        <dbReference type="Pfam" id="PF25917"/>
    </source>
</evidence>
<evidence type="ECO:0000313" key="10">
    <source>
        <dbReference type="Proteomes" id="UP000672602"/>
    </source>
</evidence>
<dbReference type="InterPro" id="IPR006143">
    <property type="entry name" value="RND_pump_MFP"/>
</dbReference>
<feature type="region of interest" description="Disordered" evidence="5">
    <location>
        <begin position="361"/>
        <end position="381"/>
    </location>
</feature>
<dbReference type="AlphaFoldDB" id="A0A8J7V2P0"/>